<accession>A0ABS8WUZ4</accession>
<dbReference type="Proteomes" id="UP000823775">
    <property type="component" value="Unassembled WGS sequence"/>
</dbReference>
<evidence type="ECO:0000313" key="2">
    <source>
        <dbReference type="Proteomes" id="UP000823775"/>
    </source>
</evidence>
<sequence>RKGVEITKSTGAKQTVAASTTEEVCATLGLNSRMFSPMEKAKFTRLGGDAREQFFWVTTAGIGVAKEGEYSGPTANIVTREKDNGV</sequence>
<gene>
    <name evidence="1" type="ORF">HAX54_007952</name>
</gene>
<keyword evidence="2" id="KW-1185">Reference proteome</keyword>
<protein>
    <submittedName>
        <fullName evidence="1">Uncharacterized protein</fullName>
    </submittedName>
</protein>
<comment type="caution">
    <text evidence="1">The sequence shown here is derived from an EMBL/GenBank/DDBJ whole genome shotgun (WGS) entry which is preliminary data.</text>
</comment>
<dbReference type="EMBL" id="JACEIK010014095">
    <property type="protein sequence ID" value="MCE3216767.1"/>
    <property type="molecule type" value="Genomic_DNA"/>
</dbReference>
<name>A0ABS8WUZ4_DATST</name>
<proteinExistence type="predicted"/>
<evidence type="ECO:0000313" key="1">
    <source>
        <dbReference type="EMBL" id="MCE3216767.1"/>
    </source>
</evidence>
<reference evidence="1 2" key="1">
    <citation type="journal article" date="2021" name="BMC Genomics">
        <title>Datura genome reveals duplications of psychoactive alkaloid biosynthetic genes and high mutation rate following tissue culture.</title>
        <authorList>
            <person name="Rajewski A."/>
            <person name="Carter-House D."/>
            <person name="Stajich J."/>
            <person name="Litt A."/>
        </authorList>
    </citation>
    <scope>NUCLEOTIDE SEQUENCE [LARGE SCALE GENOMIC DNA]</scope>
    <source>
        <strain evidence="1">AR-01</strain>
    </source>
</reference>
<organism evidence="1 2">
    <name type="scientific">Datura stramonium</name>
    <name type="common">Jimsonweed</name>
    <name type="synonym">Common thornapple</name>
    <dbReference type="NCBI Taxonomy" id="4076"/>
    <lineage>
        <taxon>Eukaryota</taxon>
        <taxon>Viridiplantae</taxon>
        <taxon>Streptophyta</taxon>
        <taxon>Embryophyta</taxon>
        <taxon>Tracheophyta</taxon>
        <taxon>Spermatophyta</taxon>
        <taxon>Magnoliopsida</taxon>
        <taxon>eudicotyledons</taxon>
        <taxon>Gunneridae</taxon>
        <taxon>Pentapetalae</taxon>
        <taxon>asterids</taxon>
        <taxon>lamiids</taxon>
        <taxon>Solanales</taxon>
        <taxon>Solanaceae</taxon>
        <taxon>Solanoideae</taxon>
        <taxon>Datureae</taxon>
        <taxon>Datura</taxon>
    </lineage>
</organism>
<feature type="non-terminal residue" evidence="1">
    <location>
        <position position="1"/>
    </location>
</feature>